<dbReference type="Gene3D" id="2.40.50.180">
    <property type="entry name" value="CheA-289, Domain 4"/>
    <property type="match status" value="1"/>
</dbReference>
<keyword evidence="3" id="KW-1185">Reference proteome</keyword>
<dbReference type="PANTHER" id="PTHR22617">
    <property type="entry name" value="CHEMOTAXIS SENSOR HISTIDINE KINASE-RELATED"/>
    <property type="match status" value="1"/>
</dbReference>
<comment type="caution">
    <text evidence="2">The sequence shown here is derived from an EMBL/GenBank/DDBJ whole genome shotgun (WGS) entry which is preliminary data.</text>
</comment>
<dbReference type="GO" id="GO:0007165">
    <property type="term" value="P:signal transduction"/>
    <property type="evidence" value="ECO:0007669"/>
    <property type="project" value="InterPro"/>
</dbReference>
<dbReference type="GO" id="GO:0006935">
    <property type="term" value="P:chemotaxis"/>
    <property type="evidence" value="ECO:0007669"/>
    <property type="project" value="InterPro"/>
</dbReference>
<dbReference type="Pfam" id="PF01584">
    <property type="entry name" value="CheW"/>
    <property type="match status" value="1"/>
</dbReference>
<dbReference type="PANTHER" id="PTHR22617:SF23">
    <property type="entry name" value="CHEMOTAXIS PROTEIN CHEW"/>
    <property type="match status" value="1"/>
</dbReference>
<evidence type="ECO:0000313" key="3">
    <source>
        <dbReference type="Proteomes" id="UP000494245"/>
    </source>
</evidence>
<reference evidence="2 3" key="1">
    <citation type="submission" date="2020-04" db="EMBL/GenBank/DDBJ databases">
        <authorList>
            <consortium name="Desulfovibrio sp. FSS-1 genome sequencing consortium"/>
            <person name="Shimoshige H."/>
            <person name="Kobayashi H."/>
            <person name="Maekawa T."/>
        </authorList>
    </citation>
    <scope>NUCLEOTIDE SEQUENCE [LARGE SCALE GENOMIC DNA]</scope>
    <source>
        <strain evidence="2 3">SIID29052-01</strain>
    </source>
</reference>
<dbReference type="PROSITE" id="PS50851">
    <property type="entry name" value="CHEW"/>
    <property type="match status" value="1"/>
</dbReference>
<reference evidence="2 3" key="2">
    <citation type="submission" date="2020-05" db="EMBL/GenBank/DDBJ databases">
        <title>Draft genome sequence of Desulfovibrio sp. strainFSS-1.</title>
        <authorList>
            <person name="Shimoshige H."/>
            <person name="Kobayashi H."/>
            <person name="Maekawa T."/>
        </authorList>
    </citation>
    <scope>NUCLEOTIDE SEQUENCE [LARGE SCALE GENOMIC DNA]</scope>
    <source>
        <strain evidence="2 3">SIID29052-01</strain>
    </source>
</reference>
<name>A0A6V8LSR9_9BACT</name>
<organism evidence="2 3">
    <name type="scientific">Fundidesulfovibrio magnetotacticus</name>
    <dbReference type="NCBI Taxonomy" id="2730080"/>
    <lineage>
        <taxon>Bacteria</taxon>
        <taxon>Pseudomonadati</taxon>
        <taxon>Thermodesulfobacteriota</taxon>
        <taxon>Desulfovibrionia</taxon>
        <taxon>Desulfovibrionales</taxon>
        <taxon>Desulfovibrionaceae</taxon>
        <taxon>Fundidesulfovibrio</taxon>
    </lineage>
</organism>
<dbReference type="Gene3D" id="2.30.30.40">
    <property type="entry name" value="SH3 Domains"/>
    <property type="match status" value="1"/>
</dbReference>
<feature type="domain" description="CheW-like" evidence="1">
    <location>
        <begin position="82"/>
        <end position="222"/>
    </location>
</feature>
<dbReference type="EMBL" id="BLTE01000018">
    <property type="protein sequence ID" value="GFK95523.1"/>
    <property type="molecule type" value="Genomic_DNA"/>
</dbReference>
<dbReference type="InterPro" id="IPR002545">
    <property type="entry name" value="CheW-lke_dom"/>
</dbReference>
<evidence type="ECO:0000259" key="1">
    <source>
        <dbReference type="PROSITE" id="PS50851"/>
    </source>
</evidence>
<gene>
    <name evidence="2" type="primary">cheV_1</name>
    <name evidence="2" type="ORF">NNJEOMEG_03389</name>
</gene>
<dbReference type="Proteomes" id="UP000494245">
    <property type="component" value="Unassembled WGS sequence"/>
</dbReference>
<dbReference type="InterPro" id="IPR036061">
    <property type="entry name" value="CheW-like_dom_sf"/>
</dbReference>
<sequence>MKTLEDYFAQSVALPDQEGPKDLNGVEREFLEKYVGMGWENTPQGKALAVPVQAEQVMAPPPDRQDVPEGDDLESSLMAEEELRLVSFHVQSEVFAVPIMLVQEVLRAVPATKLPAAPPHLAGVTNLRGKVTPLVDLACLLGLRAEGGQPDNFLIVCRLHGMQIGLLVRAIDTMYRAPRADIEWGIESQLGVSAGLMAGLYKSGDRLIQILSISRLFQKVLKS</sequence>
<protein>
    <submittedName>
        <fullName evidence="2">Chemotaxis protein CheV</fullName>
    </submittedName>
</protein>
<dbReference type="InterPro" id="IPR039315">
    <property type="entry name" value="CheW"/>
</dbReference>
<dbReference type="SMART" id="SM00260">
    <property type="entry name" value="CheW"/>
    <property type="match status" value="1"/>
</dbReference>
<dbReference type="SUPFAM" id="SSF50341">
    <property type="entry name" value="CheW-like"/>
    <property type="match status" value="1"/>
</dbReference>
<dbReference type="AlphaFoldDB" id="A0A6V8LSR9"/>
<dbReference type="GO" id="GO:0005829">
    <property type="term" value="C:cytosol"/>
    <property type="evidence" value="ECO:0007669"/>
    <property type="project" value="TreeGrafter"/>
</dbReference>
<dbReference type="RefSeq" id="WP_173086604.1">
    <property type="nucleotide sequence ID" value="NZ_BLTE01000018.1"/>
</dbReference>
<evidence type="ECO:0000313" key="2">
    <source>
        <dbReference type="EMBL" id="GFK95523.1"/>
    </source>
</evidence>
<accession>A0A6V8LSR9</accession>
<proteinExistence type="predicted"/>